<comment type="caution">
    <text evidence="2">The sequence shown here is derived from an EMBL/GenBank/DDBJ whole genome shotgun (WGS) entry which is preliminary data.</text>
</comment>
<organism evidence="2 3">
    <name type="scientific">Roseofilum casamattae BLCC-M143</name>
    <dbReference type="NCBI Taxonomy" id="3022442"/>
    <lineage>
        <taxon>Bacteria</taxon>
        <taxon>Bacillati</taxon>
        <taxon>Cyanobacteriota</taxon>
        <taxon>Cyanophyceae</taxon>
        <taxon>Desertifilales</taxon>
        <taxon>Desertifilaceae</taxon>
        <taxon>Roseofilum</taxon>
        <taxon>Roseofilum casamattae</taxon>
    </lineage>
</organism>
<protein>
    <submittedName>
        <fullName evidence="2">Uncharacterized protein</fullName>
    </submittedName>
</protein>
<reference evidence="2 3" key="1">
    <citation type="submission" date="2023-01" db="EMBL/GenBank/DDBJ databases">
        <title>Novel diversity within Roseofilum (Cyanobacteria; Desertifilaceae) from marine benthic mats with descriptions of four novel species.</title>
        <authorList>
            <person name="Wang Y."/>
            <person name="Berthold D.E."/>
            <person name="Hu J."/>
            <person name="Lefler F.W."/>
            <person name="Laughinghouse H.D. IV."/>
        </authorList>
    </citation>
    <scope>NUCLEOTIDE SEQUENCE [LARGE SCALE GENOMIC DNA]</scope>
    <source>
        <strain evidence="2 3">BLCC-M143</strain>
    </source>
</reference>
<name>A0ABT7C0H2_9CYAN</name>
<accession>A0ABT7C0H2</accession>
<dbReference type="EMBL" id="JAQOSQ010000023">
    <property type="protein sequence ID" value="MDJ1184953.1"/>
    <property type="molecule type" value="Genomic_DNA"/>
</dbReference>
<dbReference type="Proteomes" id="UP001232992">
    <property type="component" value="Unassembled WGS sequence"/>
</dbReference>
<keyword evidence="3" id="KW-1185">Reference proteome</keyword>
<sequence>MNLPNCLSRNIEDPREIAQPSKHDWLRQKPERKISRWKNNAIAHPSDRQV</sequence>
<evidence type="ECO:0000256" key="1">
    <source>
        <dbReference type="SAM" id="MobiDB-lite"/>
    </source>
</evidence>
<feature type="compositionally biased region" description="Basic and acidic residues" evidence="1">
    <location>
        <begin position="10"/>
        <end position="34"/>
    </location>
</feature>
<feature type="region of interest" description="Disordered" evidence="1">
    <location>
        <begin position="1"/>
        <end position="50"/>
    </location>
</feature>
<evidence type="ECO:0000313" key="2">
    <source>
        <dbReference type="EMBL" id="MDJ1184953.1"/>
    </source>
</evidence>
<evidence type="ECO:0000313" key="3">
    <source>
        <dbReference type="Proteomes" id="UP001232992"/>
    </source>
</evidence>
<proteinExistence type="predicted"/>
<gene>
    <name evidence="2" type="ORF">PMH09_17330</name>
</gene>